<feature type="signal peptide" evidence="4">
    <location>
        <begin position="1"/>
        <end position="25"/>
    </location>
</feature>
<dbReference type="EMBL" id="JZEX01000119">
    <property type="protein sequence ID" value="KKB11280.1"/>
    <property type="molecule type" value="Genomic_DNA"/>
</dbReference>
<keyword evidence="6" id="KW-1185">Reference proteome</keyword>
<name>A0A0F5FRR9_9HYPH</name>
<sequence length="417" mass="44379">MTKPKGLALALGLLTSVVMAPAAYAQTLTVWGSEQQSDPLVAELWEEIATSFEAKHDGVSVEYMAPTGNISNGAVQAAIQSNAGPDVLLTNSGIGRVTIVAEAGLVLPLSDQYAEYGWDTKLYPWLYEELKTQFDGELYEVPDGIDAIGLWYHKDLFEQNGWSLDGGWADFTATLDSIRGAGMEPIAVGVRGCCNGGHLFGNFLQAAAGSEVMGHVMKGEVQWADPAPLSGAQNLIEAVKAGYISPQMTGLDQDAAIRLWVNKRAALFVGGPWFIGNVRQNGYDVANLGYAPIPSDLPEGSRPTGGVGWSWMVPTSSDQPELAFAWIDHMLSDEIMTLRAEHPTGNQMMSRDLPDIQPAVAVMSEVYAAAAEGVGYNPSVYIPGAALDTYYQVIGGLIGGQVSAGDGMAQIDARMGD</sequence>
<dbReference type="Pfam" id="PF01547">
    <property type="entry name" value="SBP_bac_1"/>
    <property type="match status" value="1"/>
</dbReference>
<protein>
    <submittedName>
        <fullName evidence="5">ABC transporter substrate-binding protein</fullName>
    </submittedName>
</protein>
<dbReference type="InterPro" id="IPR050490">
    <property type="entry name" value="Bact_solute-bd_prot1"/>
</dbReference>
<dbReference type="OrthoDB" id="6431346at2"/>
<dbReference type="InterPro" id="IPR006059">
    <property type="entry name" value="SBP"/>
</dbReference>
<dbReference type="Proteomes" id="UP000033632">
    <property type="component" value="Unassembled WGS sequence"/>
</dbReference>
<reference evidence="5 6" key="1">
    <citation type="submission" date="2015-03" db="EMBL/GenBank/DDBJ databases">
        <authorList>
            <person name="Hassan Y.I."/>
            <person name="Lepp D."/>
            <person name="Li X.-Z."/>
            <person name="Zhou T."/>
        </authorList>
    </citation>
    <scope>NUCLEOTIDE SEQUENCE [LARGE SCALE GENOMIC DNA]</scope>
    <source>
        <strain evidence="5 6">BD-c194</strain>
    </source>
</reference>
<dbReference type="PATRIC" id="fig|443610.3.peg.890"/>
<dbReference type="PANTHER" id="PTHR43649:SF12">
    <property type="entry name" value="DIACETYLCHITOBIOSE BINDING PROTEIN DASA"/>
    <property type="match status" value="1"/>
</dbReference>
<dbReference type="Gene3D" id="3.40.190.10">
    <property type="entry name" value="Periplasmic binding protein-like II"/>
    <property type="match status" value="2"/>
</dbReference>
<gene>
    <name evidence="5" type="ORF">VE25_13245</name>
</gene>
<dbReference type="RefSeq" id="WP_046109105.1">
    <property type="nucleotide sequence ID" value="NZ_JZEX01000119.1"/>
</dbReference>
<evidence type="ECO:0000256" key="2">
    <source>
        <dbReference type="ARBA" id="ARBA00008520"/>
    </source>
</evidence>
<dbReference type="STRING" id="443610.VE25_13245"/>
<organism evidence="5 6">
    <name type="scientific">Devosia geojensis</name>
    <dbReference type="NCBI Taxonomy" id="443610"/>
    <lineage>
        <taxon>Bacteria</taxon>
        <taxon>Pseudomonadati</taxon>
        <taxon>Pseudomonadota</taxon>
        <taxon>Alphaproteobacteria</taxon>
        <taxon>Hyphomicrobiales</taxon>
        <taxon>Devosiaceae</taxon>
        <taxon>Devosia</taxon>
    </lineage>
</organism>
<dbReference type="PANTHER" id="PTHR43649">
    <property type="entry name" value="ARABINOSE-BINDING PROTEIN-RELATED"/>
    <property type="match status" value="1"/>
</dbReference>
<dbReference type="AlphaFoldDB" id="A0A0F5FRR9"/>
<comment type="subcellular location">
    <subcellularLocation>
        <location evidence="1">Periplasm</location>
    </subcellularLocation>
</comment>
<evidence type="ECO:0000313" key="5">
    <source>
        <dbReference type="EMBL" id="KKB11280.1"/>
    </source>
</evidence>
<keyword evidence="3" id="KW-0574">Periplasm</keyword>
<accession>A0A0F5FRR9</accession>
<dbReference type="GO" id="GO:0042597">
    <property type="term" value="C:periplasmic space"/>
    <property type="evidence" value="ECO:0007669"/>
    <property type="project" value="UniProtKB-SubCell"/>
</dbReference>
<evidence type="ECO:0000256" key="4">
    <source>
        <dbReference type="SAM" id="SignalP"/>
    </source>
</evidence>
<evidence type="ECO:0000256" key="3">
    <source>
        <dbReference type="ARBA" id="ARBA00022764"/>
    </source>
</evidence>
<evidence type="ECO:0000313" key="6">
    <source>
        <dbReference type="Proteomes" id="UP000033632"/>
    </source>
</evidence>
<dbReference type="SUPFAM" id="SSF53850">
    <property type="entry name" value="Periplasmic binding protein-like II"/>
    <property type="match status" value="1"/>
</dbReference>
<comment type="caution">
    <text evidence="5">The sequence shown here is derived from an EMBL/GenBank/DDBJ whole genome shotgun (WGS) entry which is preliminary data.</text>
</comment>
<feature type="chain" id="PRO_5002486594" evidence="4">
    <location>
        <begin position="26"/>
        <end position="417"/>
    </location>
</feature>
<evidence type="ECO:0000256" key="1">
    <source>
        <dbReference type="ARBA" id="ARBA00004418"/>
    </source>
</evidence>
<comment type="similarity">
    <text evidence="2">Belongs to the bacterial solute-binding protein 1 family.</text>
</comment>
<keyword evidence="4" id="KW-0732">Signal</keyword>
<proteinExistence type="inferred from homology"/>